<evidence type="ECO:0000256" key="9">
    <source>
        <dbReference type="PROSITE-ProRule" id="PRU00175"/>
    </source>
</evidence>
<feature type="region of interest" description="Disordered" evidence="10">
    <location>
        <begin position="446"/>
        <end position="466"/>
    </location>
</feature>
<dbReference type="GO" id="GO:0010228">
    <property type="term" value="P:vegetative to reproductive phase transition of meristem"/>
    <property type="evidence" value="ECO:0007669"/>
    <property type="project" value="UniProtKB-ARBA"/>
</dbReference>
<comment type="catalytic activity">
    <reaction evidence="1">
        <text>S-ubiquitinyl-[E2 ubiquitin-conjugating enzyme]-L-cysteine + [acceptor protein]-L-lysine = [E2 ubiquitin-conjugating enzyme]-L-cysteine + N(6)-ubiquitinyl-[acceptor protein]-L-lysine.</text>
        <dbReference type="EC" id="2.3.2.27"/>
    </reaction>
</comment>
<dbReference type="PANTHER" id="PTHR22937:SF213">
    <property type="entry name" value="RING-TYPE E3 UBIQUITIN TRANSFERASE"/>
    <property type="match status" value="1"/>
</dbReference>
<feature type="domain" description="RING-type" evidence="11">
    <location>
        <begin position="726"/>
        <end position="767"/>
    </location>
</feature>
<comment type="caution">
    <text evidence="12">The sequence shown here is derived from an EMBL/GenBank/DDBJ whole genome shotgun (WGS) entry which is preliminary data.</text>
</comment>
<evidence type="ECO:0000256" key="5">
    <source>
        <dbReference type="ARBA" id="ARBA00022723"/>
    </source>
</evidence>
<evidence type="ECO:0000256" key="1">
    <source>
        <dbReference type="ARBA" id="ARBA00000900"/>
    </source>
</evidence>
<dbReference type="AlphaFoldDB" id="A0AAV8PTZ3"/>
<evidence type="ECO:0000256" key="10">
    <source>
        <dbReference type="SAM" id="MobiDB-lite"/>
    </source>
</evidence>
<dbReference type="SUPFAM" id="SSF57850">
    <property type="entry name" value="RING/U-box"/>
    <property type="match status" value="1"/>
</dbReference>
<reference evidence="12 13" key="1">
    <citation type="submission" date="2022-12" db="EMBL/GenBank/DDBJ databases">
        <title>Chromosome-scale assembly of the Ensete ventricosum genome.</title>
        <authorList>
            <person name="Dussert Y."/>
            <person name="Stocks J."/>
            <person name="Wendawek A."/>
            <person name="Woldeyes F."/>
            <person name="Nichols R.A."/>
            <person name="Borrell J.S."/>
        </authorList>
    </citation>
    <scope>NUCLEOTIDE SEQUENCE [LARGE SCALE GENOMIC DNA]</scope>
    <source>
        <strain evidence="13">cv. Maze</strain>
        <tissue evidence="12">Seeds</tissue>
    </source>
</reference>
<evidence type="ECO:0000256" key="2">
    <source>
        <dbReference type="ARBA" id="ARBA00004906"/>
    </source>
</evidence>
<dbReference type="GO" id="GO:0061630">
    <property type="term" value="F:ubiquitin protein ligase activity"/>
    <property type="evidence" value="ECO:0007669"/>
    <property type="project" value="UniProtKB-EC"/>
</dbReference>
<gene>
    <name evidence="12" type="ORF">OPV22_033344</name>
</gene>
<keyword evidence="5" id="KW-0479">Metal-binding</keyword>
<keyword evidence="6 9" id="KW-0863">Zinc-finger</keyword>
<feature type="compositionally biased region" description="Polar residues" evidence="10">
    <location>
        <begin position="447"/>
        <end position="462"/>
    </location>
</feature>
<dbReference type="Proteomes" id="UP001222027">
    <property type="component" value="Unassembled WGS sequence"/>
</dbReference>
<feature type="region of interest" description="Disordered" evidence="10">
    <location>
        <begin position="180"/>
        <end position="199"/>
    </location>
</feature>
<dbReference type="SMART" id="SM00184">
    <property type="entry name" value="RING"/>
    <property type="match status" value="1"/>
</dbReference>
<evidence type="ECO:0000256" key="7">
    <source>
        <dbReference type="ARBA" id="ARBA00022786"/>
    </source>
</evidence>
<evidence type="ECO:0000256" key="6">
    <source>
        <dbReference type="ARBA" id="ARBA00022771"/>
    </source>
</evidence>
<feature type="compositionally biased region" description="Basic and acidic residues" evidence="10">
    <location>
        <begin position="184"/>
        <end position="197"/>
    </location>
</feature>
<name>A0AAV8PTZ3_ENSVE</name>
<protein>
    <recommendedName>
        <fullName evidence="3">RING-type E3 ubiquitin transferase</fullName>
        <ecNumber evidence="3">2.3.2.27</ecNumber>
    </recommendedName>
</protein>
<dbReference type="FunFam" id="3.30.40.10:FF:000309">
    <property type="entry name" value="E3 ubiquitin-protein ligase MBR2"/>
    <property type="match status" value="1"/>
</dbReference>
<proteinExistence type="predicted"/>
<feature type="region of interest" description="Disordered" evidence="10">
    <location>
        <begin position="564"/>
        <end position="596"/>
    </location>
</feature>
<dbReference type="GO" id="GO:0043161">
    <property type="term" value="P:proteasome-mediated ubiquitin-dependent protein catabolic process"/>
    <property type="evidence" value="ECO:0007669"/>
    <property type="project" value="UniProtKB-ARBA"/>
</dbReference>
<keyword evidence="8" id="KW-0862">Zinc</keyword>
<dbReference type="EC" id="2.3.2.27" evidence="3"/>
<dbReference type="InterPro" id="IPR001841">
    <property type="entry name" value="Znf_RING"/>
</dbReference>
<dbReference type="PROSITE" id="PS50089">
    <property type="entry name" value="ZF_RING_2"/>
    <property type="match status" value="1"/>
</dbReference>
<dbReference type="Pfam" id="PF13639">
    <property type="entry name" value="zf-RING_2"/>
    <property type="match status" value="1"/>
</dbReference>
<dbReference type="InterPro" id="IPR013083">
    <property type="entry name" value="Znf_RING/FYVE/PHD"/>
</dbReference>
<organism evidence="12 13">
    <name type="scientific">Ensete ventricosum</name>
    <name type="common">Abyssinian banana</name>
    <name type="synonym">Musa ensete</name>
    <dbReference type="NCBI Taxonomy" id="4639"/>
    <lineage>
        <taxon>Eukaryota</taxon>
        <taxon>Viridiplantae</taxon>
        <taxon>Streptophyta</taxon>
        <taxon>Embryophyta</taxon>
        <taxon>Tracheophyta</taxon>
        <taxon>Spermatophyta</taxon>
        <taxon>Magnoliopsida</taxon>
        <taxon>Liliopsida</taxon>
        <taxon>Zingiberales</taxon>
        <taxon>Musaceae</taxon>
        <taxon>Ensete</taxon>
    </lineage>
</organism>
<evidence type="ECO:0000256" key="4">
    <source>
        <dbReference type="ARBA" id="ARBA00022679"/>
    </source>
</evidence>
<sequence length="773" mass="85651">MRLSWCLLQPFAFTEVSCGKREQRYLQVNLEEWEMDDVNGQRAVEIVGEAQRRLLAGRSLRFLDRFLLQSIQKVAELLGQRNSFQPFCEAFEYDRASGSSSSVMDQQTFWNNLLFNSVENRDLPSNPLSPSGTNISHGNVACQGSASLNIWDPVGTSSSMPPLDQGSNDEIKPECGWTVSISNRDSEPRISDGRSEGSHTVSFQNMDAELNGHHANNGEPFSQCLNLHELTHNLDYGSAHVGMSSQVLESGQHQEPYNPGLMQYQPVSFSGSSSGTFESSSRAINFLSNNDRNRQRVALDNQCFSHKRKNIEQYHGESSASGSSSNFNEGVKHAEEEINAGIGTITRVAASEHQYFGSAAVNDESFQRNIRTRINHADLTNATTPNLLHQENSINQYNLLSAQQPSLTIPSNQPSNSRLVGSHMGPRRQPLVHTIPGLFPDLYPFPQSGTSTREVNSSSGSPPISVDGASRELNSMSVSSNLAEQLFIPAPNTRHLVQNQINQGLTIGNTMLSGNGVPTSQIGTNSGVYQSPGANWVSHHQHRRLSETILGSFLSSVSESRGWNMSLPPRNGHSSTSQEVGRHQPGSGPRNHQQPYMRFPNMLHRQNDGALSNPLSMRTLAAAREGRSRMSELRNVFDLIRRGDTLLVEDFLSFEQSGYVGVPNFLDRYRDMRLDVDNMSYEELLALGERIGNVNTGLSEGKILNCLRQWKYVSIASEPSGEVEPCCICREEYIEGAELGRLDCGHDFHTACIKQWLMIKNLCPICKTTALST</sequence>
<evidence type="ECO:0000259" key="11">
    <source>
        <dbReference type="PROSITE" id="PS50089"/>
    </source>
</evidence>
<evidence type="ECO:0000313" key="12">
    <source>
        <dbReference type="EMBL" id="KAJ8460418.1"/>
    </source>
</evidence>
<dbReference type="InterPro" id="IPR045191">
    <property type="entry name" value="MBR1/2-like"/>
</dbReference>
<dbReference type="Gene3D" id="3.30.40.10">
    <property type="entry name" value="Zinc/RING finger domain, C3HC4 (zinc finger)"/>
    <property type="match status" value="1"/>
</dbReference>
<keyword evidence="4" id="KW-0808">Transferase</keyword>
<evidence type="ECO:0000256" key="8">
    <source>
        <dbReference type="ARBA" id="ARBA00022833"/>
    </source>
</evidence>
<accession>A0AAV8PTZ3</accession>
<keyword evidence="7" id="KW-0833">Ubl conjugation pathway</keyword>
<dbReference type="PANTHER" id="PTHR22937">
    <property type="entry name" value="E3 UBIQUITIN-PROTEIN LIGASE RNF165"/>
    <property type="match status" value="1"/>
</dbReference>
<dbReference type="GO" id="GO:0008270">
    <property type="term" value="F:zinc ion binding"/>
    <property type="evidence" value="ECO:0007669"/>
    <property type="project" value="UniProtKB-KW"/>
</dbReference>
<evidence type="ECO:0000313" key="13">
    <source>
        <dbReference type="Proteomes" id="UP001222027"/>
    </source>
</evidence>
<keyword evidence="13" id="KW-1185">Reference proteome</keyword>
<dbReference type="EMBL" id="JAQQAF010000009">
    <property type="protein sequence ID" value="KAJ8460418.1"/>
    <property type="molecule type" value="Genomic_DNA"/>
</dbReference>
<comment type="pathway">
    <text evidence="2">Protein modification; protein ubiquitination.</text>
</comment>
<evidence type="ECO:0000256" key="3">
    <source>
        <dbReference type="ARBA" id="ARBA00012483"/>
    </source>
</evidence>